<sequence length="191" mass="20929">MNESLQMLWRRLDDVGHDACRLWLSKGRVRLEGMAVFIADGQVCQLRYRVDADAAFCARRASVDGWLGAKAIKLRVHVEDGCWTLNGGAQPALDGCLDLDLGFTPATNLLPLRRLALAVGETAPAPAAYLAFPALRLELLPQQYRRVAQREYDYAAPSVGYQGILKVSGQGVVIDYPGLFRLESCVGPVGR</sequence>
<reference evidence="1 2" key="1">
    <citation type="submission" date="2018-04" db="EMBL/GenBank/DDBJ databases">
        <title>Pseudomonas sp. nov., isolated from mangrove soil.</title>
        <authorList>
            <person name="Chen C."/>
        </authorList>
    </citation>
    <scope>NUCLEOTIDE SEQUENCE [LARGE SCALE GENOMIC DNA]</scope>
    <source>
        <strain evidence="1 2">TC-11</strain>
    </source>
</reference>
<dbReference type="Pfam" id="PF06475">
    <property type="entry name" value="Glycolipid_bind"/>
    <property type="match status" value="1"/>
</dbReference>
<evidence type="ECO:0000313" key="2">
    <source>
        <dbReference type="Proteomes" id="UP000244064"/>
    </source>
</evidence>
<dbReference type="Proteomes" id="UP000244064">
    <property type="component" value="Unassembled WGS sequence"/>
</dbReference>
<organism evidence="1 2">
    <name type="scientific">Pseudomonas mangrovi</name>
    <dbReference type="NCBI Taxonomy" id="2161748"/>
    <lineage>
        <taxon>Bacteria</taxon>
        <taxon>Pseudomonadati</taxon>
        <taxon>Pseudomonadota</taxon>
        <taxon>Gammaproteobacteria</taxon>
        <taxon>Pseudomonadales</taxon>
        <taxon>Pseudomonadaceae</taxon>
        <taxon>Pseudomonas</taxon>
    </lineage>
</organism>
<protein>
    <submittedName>
        <fullName evidence="1">Uncharacterized protein</fullName>
    </submittedName>
</protein>
<gene>
    <name evidence="1" type="ORF">DBO85_09810</name>
</gene>
<proteinExistence type="predicted"/>
<comment type="caution">
    <text evidence="1">The sequence shown here is derived from an EMBL/GenBank/DDBJ whole genome shotgun (WGS) entry which is preliminary data.</text>
</comment>
<accession>A0A2T5P9L4</accession>
<dbReference type="AlphaFoldDB" id="A0A2T5P9L4"/>
<dbReference type="SUPFAM" id="SSF159275">
    <property type="entry name" value="PA1994-like"/>
    <property type="match status" value="1"/>
</dbReference>
<dbReference type="EMBL" id="QASN01000017">
    <property type="protein sequence ID" value="PTU74381.1"/>
    <property type="molecule type" value="Genomic_DNA"/>
</dbReference>
<dbReference type="OrthoDB" id="9814791at2"/>
<evidence type="ECO:0000313" key="1">
    <source>
        <dbReference type="EMBL" id="PTU74381.1"/>
    </source>
</evidence>
<dbReference type="InterPro" id="IPR009467">
    <property type="entry name" value="Glycolipid-bd_prot_put"/>
</dbReference>
<keyword evidence="2" id="KW-1185">Reference proteome</keyword>
<dbReference type="RefSeq" id="WP_108107079.1">
    <property type="nucleotide sequence ID" value="NZ_QASN01000017.1"/>
</dbReference>
<name>A0A2T5P9L4_9PSED</name>